<organism evidence="1">
    <name type="scientific">uncultured Caudovirales phage</name>
    <dbReference type="NCBI Taxonomy" id="2100421"/>
    <lineage>
        <taxon>Viruses</taxon>
        <taxon>Duplodnaviria</taxon>
        <taxon>Heunggongvirae</taxon>
        <taxon>Uroviricota</taxon>
        <taxon>Caudoviricetes</taxon>
        <taxon>Peduoviridae</taxon>
        <taxon>Maltschvirus</taxon>
        <taxon>Maltschvirus maltsch</taxon>
    </lineage>
</organism>
<accession>A0A6J7X777</accession>
<proteinExistence type="predicted"/>
<dbReference type="InterPro" id="IPR007499">
    <property type="entry name" value="ERF_bacteria_virus"/>
</dbReference>
<protein>
    <submittedName>
        <fullName evidence="1">Essential recombination function protein</fullName>
    </submittedName>
</protein>
<name>A0A6J7X777_9CAUD</name>
<evidence type="ECO:0000313" key="1">
    <source>
        <dbReference type="EMBL" id="CAB5225545.1"/>
    </source>
</evidence>
<dbReference type="EMBL" id="LR798344">
    <property type="protein sequence ID" value="CAB5225545.1"/>
    <property type="molecule type" value="Genomic_DNA"/>
</dbReference>
<gene>
    <name evidence="1" type="ORF">UFOVP749_36</name>
</gene>
<dbReference type="Pfam" id="PF04404">
    <property type="entry name" value="ERF"/>
    <property type="match status" value="1"/>
</dbReference>
<reference evidence="1" key="1">
    <citation type="submission" date="2020-05" db="EMBL/GenBank/DDBJ databases">
        <authorList>
            <person name="Chiriac C."/>
            <person name="Salcher M."/>
            <person name="Ghai R."/>
            <person name="Kavagutti S V."/>
        </authorList>
    </citation>
    <scope>NUCLEOTIDE SEQUENCE</scope>
</reference>
<sequence>MPEIKIAQNVLKKPNIAQRINAAMADVDYIQKEKKQGMNYSIVSHDAVTAKVRPILQKHGVVYYPRNMQVEQNGNRTQATFDVRFENIDDRSDFIDVATFGYGVDPQDKGPGKAMSYGVKYALLKVLGLETGDDPDTVQDASANHQSGPVETISDTQCDILRTLIEASGSNIVSLCQFYKIKSLPELPASKFAHAEMSLKNKLTKKEKEA</sequence>